<keyword evidence="2" id="KW-1185">Reference proteome</keyword>
<evidence type="ECO:0000313" key="3">
    <source>
        <dbReference type="WBParaSite" id="L893_g21345.t1"/>
    </source>
</evidence>
<protein>
    <submittedName>
        <fullName evidence="3">DUF5672 domain-containing protein</fullName>
    </submittedName>
</protein>
<sequence>METETVAYLKAVKEIFAAPLVSLILSFVLLHSVGHARVSAILYRRKRDPEEIATTDDFVTIYESFKPLDSLDSHWAIYCVDRNYALLVELPQETTYYEAKRFPFCFLPFFDELHHRRLLVAQMLSLDGVSVCFSEPHVLTHLSIGWNEGYFSDEFVRKVIPSMLSLDGVSVCFSEPRVLTHLSIGWNKGYFSDEFVRQVLPSVFTYLRKDVPSNQLCVIKTASTVTRLVPLTSEISNVQHIFMFRRNGLASVEKLLLRDKAMDFMLKVYNWSPSLCNSFGWRLAGDGNFIRVLRPRDMLEWAAIVYGAPYHHYLKNKDSFSEFPVECIPAAMECTNFDSQDGTMLSRSVLSTIKRHD</sequence>
<reference evidence="3" key="1">
    <citation type="submission" date="2016-11" db="UniProtKB">
        <authorList>
            <consortium name="WormBaseParasite"/>
        </authorList>
    </citation>
    <scope>IDENTIFICATION</scope>
</reference>
<feature type="transmembrane region" description="Helical" evidence="1">
    <location>
        <begin position="15"/>
        <end position="38"/>
    </location>
</feature>
<dbReference type="AlphaFoldDB" id="A0A1I7Z0F5"/>
<evidence type="ECO:0000256" key="1">
    <source>
        <dbReference type="SAM" id="Phobius"/>
    </source>
</evidence>
<keyword evidence="1" id="KW-0472">Membrane</keyword>
<name>A0A1I7Z0F5_9BILA</name>
<dbReference type="Proteomes" id="UP000095287">
    <property type="component" value="Unplaced"/>
</dbReference>
<evidence type="ECO:0000313" key="2">
    <source>
        <dbReference type="Proteomes" id="UP000095287"/>
    </source>
</evidence>
<dbReference type="WBParaSite" id="L893_g21345.t1">
    <property type="protein sequence ID" value="L893_g21345.t1"/>
    <property type="gene ID" value="L893_g21345"/>
</dbReference>
<accession>A0A1I7Z0F5</accession>
<proteinExistence type="predicted"/>
<keyword evidence="1" id="KW-0812">Transmembrane</keyword>
<organism evidence="2 3">
    <name type="scientific">Steinernema glaseri</name>
    <dbReference type="NCBI Taxonomy" id="37863"/>
    <lineage>
        <taxon>Eukaryota</taxon>
        <taxon>Metazoa</taxon>
        <taxon>Ecdysozoa</taxon>
        <taxon>Nematoda</taxon>
        <taxon>Chromadorea</taxon>
        <taxon>Rhabditida</taxon>
        <taxon>Tylenchina</taxon>
        <taxon>Panagrolaimomorpha</taxon>
        <taxon>Strongyloidoidea</taxon>
        <taxon>Steinernematidae</taxon>
        <taxon>Steinernema</taxon>
    </lineage>
</organism>
<keyword evidence="1" id="KW-1133">Transmembrane helix</keyword>